<dbReference type="EMBL" id="UOEI01000197">
    <property type="protein sequence ID" value="VAV97055.1"/>
    <property type="molecule type" value="Genomic_DNA"/>
</dbReference>
<evidence type="ECO:0000313" key="2">
    <source>
        <dbReference type="EMBL" id="VAV97055.1"/>
    </source>
</evidence>
<feature type="transmembrane region" description="Helical" evidence="1">
    <location>
        <begin position="128"/>
        <end position="152"/>
    </location>
</feature>
<gene>
    <name evidence="2" type="ORF">MNBD_ACTINO01-691</name>
</gene>
<sequence>MRDTPTSDELIKRAKRDFAPTVYSRTYTVVSRAEDIEKMVAETMNTDAIAKAMAETMDPDAMMDPSTSMGGMMSRPDEPMVPERARRMPSAPRPPVPVTPTQPVPATAYPTGFGGSDGRSGNASGKPVLRAFGLFILLALAGLWVLLIIGAVGSPDEAASILGGGVVLTAVPFIVALLLLRAARRAKPTQGIIS</sequence>
<evidence type="ECO:0000256" key="1">
    <source>
        <dbReference type="SAM" id="Phobius"/>
    </source>
</evidence>
<organism evidence="2">
    <name type="scientific">hydrothermal vent metagenome</name>
    <dbReference type="NCBI Taxonomy" id="652676"/>
    <lineage>
        <taxon>unclassified sequences</taxon>
        <taxon>metagenomes</taxon>
        <taxon>ecological metagenomes</taxon>
    </lineage>
</organism>
<accession>A0A3B0SQC3</accession>
<keyword evidence="1" id="KW-0812">Transmembrane</keyword>
<feature type="transmembrane region" description="Helical" evidence="1">
    <location>
        <begin position="158"/>
        <end position="180"/>
    </location>
</feature>
<reference evidence="2" key="1">
    <citation type="submission" date="2018-06" db="EMBL/GenBank/DDBJ databases">
        <authorList>
            <person name="Zhirakovskaya E."/>
        </authorList>
    </citation>
    <scope>NUCLEOTIDE SEQUENCE</scope>
</reference>
<name>A0A3B0SQC3_9ZZZZ</name>
<keyword evidence="1" id="KW-1133">Transmembrane helix</keyword>
<protein>
    <submittedName>
        <fullName evidence="2">Uncharacterized protein</fullName>
    </submittedName>
</protein>
<proteinExistence type="predicted"/>
<keyword evidence="1" id="KW-0472">Membrane</keyword>
<dbReference type="AlphaFoldDB" id="A0A3B0SQC3"/>